<dbReference type="InterPro" id="IPR014026">
    <property type="entry name" value="UDP-Glc/GDP-Man_DH_dimer"/>
</dbReference>
<evidence type="ECO:0000256" key="5">
    <source>
        <dbReference type="ARBA" id="ARBA00023002"/>
    </source>
</evidence>
<evidence type="ECO:0000256" key="7">
    <source>
        <dbReference type="ARBA" id="ARBA00047473"/>
    </source>
</evidence>
<keyword evidence="15" id="KW-1185">Reference proteome</keyword>
<dbReference type="EC" id="1.1.1.22" evidence="3 9"/>
<evidence type="ECO:0000256" key="8">
    <source>
        <dbReference type="ARBA" id="ARBA00053241"/>
    </source>
</evidence>
<dbReference type="Pfam" id="PF03721">
    <property type="entry name" value="UDPG_MGDP_dh_N"/>
    <property type="match status" value="1"/>
</dbReference>
<dbReference type="PIRSF" id="PIRSF000124">
    <property type="entry name" value="UDPglc_GDPman_dh"/>
    <property type="match status" value="1"/>
</dbReference>
<accession>A0A0U5JF99</accession>
<feature type="binding site" evidence="12">
    <location>
        <position position="158"/>
    </location>
    <ligand>
        <name>NAD(+)</name>
        <dbReference type="ChEBI" id="CHEBI:57540"/>
    </ligand>
</feature>
<feature type="binding site" evidence="12">
    <location>
        <position position="336"/>
    </location>
    <ligand>
        <name>NAD(+)</name>
        <dbReference type="ChEBI" id="CHEBI:57540"/>
    </ligand>
</feature>
<comment type="catalytic activity">
    <reaction evidence="7 9">
        <text>UDP-alpha-D-glucose + 2 NAD(+) + H2O = UDP-alpha-D-glucuronate + 2 NADH + 3 H(+)</text>
        <dbReference type="Rhea" id="RHEA:23596"/>
        <dbReference type="ChEBI" id="CHEBI:15377"/>
        <dbReference type="ChEBI" id="CHEBI:15378"/>
        <dbReference type="ChEBI" id="CHEBI:57540"/>
        <dbReference type="ChEBI" id="CHEBI:57945"/>
        <dbReference type="ChEBI" id="CHEBI:58052"/>
        <dbReference type="ChEBI" id="CHEBI:58885"/>
        <dbReference type="EC" id="1.1.1.22"/>
    </reaction>
</comment>
<evidence type="ECO:0000256" key="6">
    <source>
        <dbReference type="ARBA" id="ARBA00023027"/>
    </source>
</evidence>
<evidence type="ECO:0000259" key="13">
    <source>
        <dbReference type="SMART" id="SM00984"/>
    </source>
</evidence>
<sequence length="465" mass="51142">MNLLIIGVGYVGLVTATCFAEMGYRVTCLDINKEKIENLKKGLIPIYEPGLEEMVKRNIKANRLTFTTDYASAVPPATICFIAVDTPTTPEGGADTTQVQRVAKSLGQFLNHYCVIVSKSTVPVGTTHQVASLIQESLTERNVDVEFDVVSNPEFLKEGNAVQDFMKPDRIIVGTDTPRAAAIMRDLYAPFMLNHERLLIMDILSAELAKYAANAMLATRISFMNEMSGLCERLGANINWIRKAIGSDERIGNKFLYPGPGYGGSCLPKDVKALVAQAQQADYPLTLLSAVHDVNQKQKRVIGQKVKAYFSSKGGLKGKTFGILGLSFKPDTDDMREASSLTLIQDLLAEGVCLRLYDPIAIPRAQQLLGAPDSITWCQTELEAAENADALILMTEWKQFRLLNFQSLLDGMKGKAFFDGRNQYNPDEMARKGFDYFSLGRSPTYAQAPEELSASLSATNPGIHL</sequence>
<reference evidence="15" key="1">
    <citation type="submission" date="2015-09" db="EMBL/GenBank/DDBJ databases">
        <authorList>
            <person name="Bertelli C."/>
        </authorList>
    </citation>
    <scope>NUCLEOTIDE SEQUENCE [LARGE SCALE GENOMIC DNA]</scope>
    <source>
        <strain evidence="15">KNic</strain>
    </source>
</reference>
<dbReference type="STRING" id="389348.PNK_0940"/>
<evidence type="ECO:0000256" key="12">
    <source>
        <dbReference type="PIRSR" id="PIRSR500134-3"/>
    </source>
</evidence>
<dbReference type="Gene3D" id="1.20.5.100">
    <property type="entry name" value="Cytochrome c1, transmembrane anchor, C-terminal"/>
    <property type="match status" value="1"/>
</dbReference>
<dbReference type="InterPro" id="IPR036220">
    <property type="entry name" value="UDP-Glc/GDP-Man_DH_C_sf"/>
</dbReference>
<dbReference type="InterPro" id="IPR028357">
    <property type="entry name" value="UDPglc_DH_bac"/>
</dbReference>
<dbReference type="FunFam" id="1.20.5.100:FF:000001">
    <property type="entry name" value="UDP-glucose 6-dehydrogenase"/>
    <property type="match status" value="1"/>
</dbReference>
<evidence type="ECO:0000256" key="10">
    <source>
        <dbReference type="PIRSR" id="PIRSR500134-1"/>
    </source>
</evidence>
<dbReference type="InterPro" id="IPR017476">
    <property type="entry name" value="UDP-Glc/GDP-Man"/>
</dbReference>
<dbReference type="NCBIfam" id="TIGR03026">
    <property type="entry name" value="NDP-sugDHase"/>
    <property type="match status" value="1"/>
</dbReference>
<dbReference type="AlphaFoldDB" id="A0A0U5JF99"/>
<dbReference type="EMBL" id="LN879502">
    <property type="protein sequence ID" value="CUI16565.1"/>
    <property type="molecule type" value="Genomic_DNA"/>
</dbReference>
<evidence type="ECO:0000256" key="9">
    <source>
        <dbReference type="PIRNR" id="PIRNR000124"/>
    </source>
</evidence>
<evidence type="ECO:0000256" key="11">
    <source>
        <dbReference type="PIRSR" id="PIRSR500134-2"/>
    </source>
</evidence>
<dbReference type="FunCoup" id="A0A0U5JF99">
    <property type="interactions" value="204"/>
</dbReference>
<dbReference type="SUPFAM" id="SSF52413">
    <property type="entry name" value="UDP-glucose/GDP-mannose dehydrogenase C-terminal domain"/>
    <property type="match status" value="1"/>
</dbReference>
<feature type="binding site" evidence="11">
    <location>
        <position position="210"/>
    </location>
    <ligand>
        <name>substrate</name>
    </ligand>
</feature>
<feature type="binding site" evidence="12">
    <location>
        <position position="121"/>
    </location>
    <ligand>
        <name>NAD(+)</name>
        <dbReference type="ChEBI" id="CHEBI:57540"/>
    </ligand>
</feature>
<keyword evidence="6 9" id="KW-0520">NAD</keyword>
<dbReference type="GO" id="GO:0006065">
    <property type="term" value="P:UDP-glucuronate biosynthetic process"/>
    <property type="evidence" value="ECO:0007669"/>
    <property type="project" value="UniProtKB-UniPathway"/>
</dbReference>
<evidence type="ECO:0000256" key="4">
    <source>
        <dbReference type="ARBA" id="ARBA00015132"/>
    </source>
</evidence>
<dbReference type="UniPathway" id="UPA00038">
    <property type="reaction ID" value="UER00491"/>
</dbReference>
<feature type="binding site" evidence="12">
    <location>
        <position position="30"/>
    </location>
    <ligand>
        <name>NAD(+)</name>
        <dbReference type="ChEBI" id="CHEBI:57540"/>
    </ligand>
</feature>
<evidence type="ECO:0000313" key="14">
    <source>
        <dbReference type="EMBL" id="CUI16565.1"/>
    </source>
</evidence>
<proteinExistence type="inferred from homology"/>
<comment type="function">
    <text evidence="8">Catalyzes the conversion of UDP-glucose into UDP-glucuronate, one of the precursors of teichuronic acid.</text>
</comment>
<dbReference type="PANTHER" id="PTHR43750:SF3">
    <property type="entry name" value="UDP-GLUCOSE 6-DEHYDROGENASE TUAD"/>
    <property type="match status" value="1"/>
</dbReference>
<feature type="binding site" evidence="11">
    <location>
        <position position="263"/>
    </location>
    <ligand>
        <name>substrate</name>
    </ligand>
</feature>
<evidence type="ECO:0000256" key="2">
    <source>
        <dbReference type="ARBA" id="ARBA00006601"/>
    </source>
</evidence>
<feature type="binding site" evidence="12">
    <location>
        <position position="269"/>
    </location>
    <ligand>
        <name>NAD(+)</name>
        <dbReference type="ChEBI" id="CHEBI:57540"/>
    </ligand>
</feature>
<dbReference type="GO" id="GO:0000271">
    <property type="term" value="P:polysaccharide biosynthetic process"/>
    <property type="evidence" value="ECO:0007669"/>
    <property type="project" value="InterPro"/>
</dbReference>
<feature type="binding site" evidence="12">
    <location>
        <position position="35"/>
    </location>
    <ligand>
        <name>NAD(+)</name>
        <dbReference type="ChEBI" id="CHEBI:57540"/>
    </ligand>
</feature>
<organism evidence="14 15">
    <name type="scientific">Candidatus Protochlamydia naegleriophila</name>
    <dbReference type="NCBI Taxonomy" id="389348"/>
    <lineage>
        <taxon>Bacteria</taxon>
        <taxon>Pseudomonadati</taxon>
        <taxon>Chlamydiota</taxon>
        <taxon>Chlamydiia</taxon>
        <taxon>Parachlamydiales</taxon>
        <taxon>Parachlamydiaceae</taxon>
        <taxon>Candidatus Protochlamydia</taxon>
    </lineage>
</organism>
<dbReference type="KEGG" id="pnl:PNK_0940"/>
<feature type="active site" description="Nucleophile" evidence="10">
    <location>
        <position position="266"/>
    </location>
</feature>
<feature type="binding site" evidence="11">
    <location>
        <begin position="255"/>
        <end position="259"/>
    </location>
    <ligand>
        <name>substrate</name>
    </ligand>
</feature>
<dbReference type="InterPro" id="IPR036291">
    <property type="entry name" value="NAD(P)-bd_dom_sf"/>
</dbReference>
<comment type="pathway">
    <text evidence="1">Nucleotide-sugar biosynthesis; UDP-alpha-D-glucuronate biosynthesis; UDP-alpha-D-glucuronate from UDP-alpha-D-glucose: step 1/1.</text>
</comment>
<dbReference type="InParanoid" id="A0A0U5JF99"/>
<name>A0A0U5JF99_9BACT</name>
<feature type="binding site" evidence="11">
    <location>
        <begin position="155"/>
        <end position="158"/>
    </location>
    <ligand>
        <name>substrate</name>
    </ligand>
</feature>
<dbReference type="SMART" id="SM00984">
    <property type="entry name" value="UDPG_MGDP_dh_C"/>
    <property type="match status" value="1"/>
</dbReference>
<gene>
    <name evidence="14" type="primary">ugd</name>
    <name evidence="14" type="ORF">PNK_0940</name>
</gene>
<dbReference type="InterPro" id="IPR008927">
    <property type="entry name" value="6-PGluconate_DH-like_C_sf"/>
</dbReference>
<dbReference type="SUPFAM" id="SSF51735">
    <property type="entry name" value="NAD(P)-binding Rossmann-fold domains"/>
    <property type="match status" value="1"/>
</dbReference>
<dbReference type="Pfam" id="PF03720">
    <property type="entry name" value="UDPG_MGDP_dh_C"/>
    <property type="match status" value="1"/>
</dbReference>
<dbReference type="PIRSF" id="PIRSF500134">
    <property type="entry name" value="UDPglc_DH_bac"/>
    <property type="match status" value="1"/>
</dbReference>
<dbReference type="Gene3D" id="3.40.50.720">
    <property type="entry name" value="NAD(P)-binding Rossmann-like Domain"/>
    <property type="match status" value="2"/>
</dbReference>
<dbReference type="InterPro" id="IPR001732">
    <property type="entry name" value="UDP-Glc/GDP-Man_DH_N"/>
</dbReference>
<feature type="domain" description="UDP-glucose/GDP-mannose dehydrogenase C-terminal" evidence="13">
    <location>
        <begin position="322"/>
        <end position="426"/>
    </location>
</feature>
<comment type="similarity">
    <text evidence="2 9">Belongs to the UDP-glucose/GDP-mannose dehydrogenase family.</text>
</comment>
<feature type="binding site" evidence="12">
    <location>
        <position position="86"/>
    </location>
    <ligand>
        <name>NAD(+)</name>
        <dbReference type="ChEBI" id="CHEBI:57540"/>
    </ligand>
</feature>
<keyword evidence="5 9" id="KW-0560">Oxidoreductase</keyword>
<dbReference type="GO" id="GO:0051287">
    <property type="term" value="F:NAD binding"/>
    <property type="evidence" value="ECO:0007669"/>
    <property type="project" value="InterPro"/>
</dbReference>
<dbReference type="SUPFAM" id="SSF48179">
    <property type="entry name" value="6-phosphogluconate dehydrogenase C-terminal domain-like"/>
    <property type="match status" value="1"/>
</dbReference>
<dbReference type="Pfam" id="PF00984">
    <property type="entry name" value="UDPG_MGDP_dh"/>
    <property type="match status" value="1"/>
</dbReference>
<dbReference type="PATRIC" id="fig|389348.3.peg.1033"/>
<dbReference type="InterPro" id="IPR014027">
    <property type="entry name" value="UDP-Glc/GDP-Man_DH_C"/>
</dbReference>
<evidence type="ECO:0000256" key="1">
    <source>
        <dbReference type="ARBA" id="ARBA00004701"/>
    </source>
</evidence>
<evidence type="ECO:0000313" key="15">
    <source>
        <dbReference type="Proteomes" id="UP000069902"/>
    </source>
</evidence>
<dbReference type="GO" id="GO:0003979">
    <property type="term" value="F:UDP-glucose 6-dehydrogenase activity"/>
    <property type="evidence" value="ECO:0007669"/>
    <property type="project" value="UniProtKB-EC"/>
</dbReference>
<dbReference type="Proteomes" id="UP000069902">
    <property type="component" value="Chromosome cPNK"/>
</dbReference>
<dbReference type="PANTHER" id="PTHR43750">
    <property type="entry name" value="UDP-GLUCOSE 6-DEHYDROGENASE TUAD"/>
    <property type="match status" value="1"/>
</dbReference>
<evidence type="ECO:0000256" key="3">
    <source>
        <dbReference type="ARBA" id="ARBA00012954"/>
    </source>
</evidence>
<feature type="binding site" evidence="11">
    <location>
        <position position="329"/>
    </location>
    <ligand>
        <name>substrate</name>
    </ligand>
</feature>
<protein>
    <recommendedName>
        <fullName evidence="4 9">UDP-glucose 6-dehydrogenase</fullName>
        <ecNumber evidence="3 9">1.1.1.22</ecNumber>
    </recommendedName>
</protein>